<dbReference type="AlphaFoldDB" id="A0A1F6AJ19"/>
<organism evidence="2 3">
    <name type="scientific">Candidatus Gottesmanbacteria bacterium RIFCSPLOWO2_01_FULL_43_11b</name>
    <dbReference type="NCBI Taxonomy" id="1798392"/>
    <lineage>
        <taxon>Bacteria</taxon>
        <taxon>Candidatus Gottesmaniibacteriota</taxon>
    </lineage>
</organism>
<keyword evidence="1" id="KW-0472">Membrane</keyword>
<reference evidence="2 3" key="1">
    <citation type="journal article" date="2016" name="Nat. Commun.">
        <title>Thousands of microbial genomes shed light on interconnected biogeochemical processes in an aquifer system.</title>
        <authorList>
            <person name="Anantharaman K."/>
            <person name="Brown C.T."/>
            <person name="Hug L.A."/>
            <person name="Sharon I."/>
            <person name="Castelle C.J."/>
            <person name="Probst A.J."/>
            <person name="Thomas B.C."/>
            <person name="Singh A."/>
            <person name="Wilkins M.J."/>
            <person name="Karaoz U."/>
            <person name="Brodie E.L."/>
            <person name="Williams K.H."/>
            <person name="Hubbard S.S."/>
            <person name="Banfield J.F."/>
        </authorList>
    </citation>
    <scope>NUCLEOTIDE SEQUENCE [LARGE SCALE GENOMIC DNA]</scope>
</reference>
<feature type="transmembrane region" description="Helical" evidence="1">
    <location>
        <begin position="119"/>
        <end position="143"/>
    </location>
</feature>
<dbReference type="EMBL" id="MFJV01000001">
    <property type="protein sequence ID" value="OGG24277.1"/>
    <property type="molecule type" value="Genomic_DNA"/>
</dbReference>
<evidence type="ECO:0000256" key="1">
    <source>
        <dbReference type="SAM" id="Phobius"/>
    </source>
</evidence>
<accession>A0A1F6AJ19</accession>
<feature type="transmembrane region" description="Helical" evidence="1">
    <location>
        <begin position="7"/>
        <end position="27"/>
    </location>
</feature>
<evidence type="ECO:0000313" key="3">
    <source>
        <dbReference type="Proteomes" id="UP000178759"/>
    </source>
</evidence>
<dbReference type="STRING" id="1798392.A3A79_03765"/>
<comment type="caution">
    <text evidence="2">The sequence shown here is derived from an EMBL/GenBank/DDBJ whole genome shotgun (WGS) entry which is preliminary data.</text>
</comment>
<keyword evidence="1" id="KW-0812">Transmembrane</keyword>
<feature type="transmembrane region" description="Helical" evidence="1">
    <location>
        <begin position="47"/>
        <end position="69"/>
    </location>
</feature>
<proteinExistence type="predicted"/>
<gene>
    <name evidence="2" type="ORF">A3A79_03765</name>
</gene>
<evidence type="ECO:0008006" key="4">
    <source>
        <dbReference type="Google" id="ProtNLM"/>
    </source>
</evidence>
<feature type="transmembrane region" description="Helical" evidence="1">
    <location>
        <begin position="90"/>
        <end position="113"/>
    </location>
</feature>
<protein>
    <recommendedName>
        <fullName evidence="4">DUF5658 domain-containing protein</fullName>
    </recommendedName>
</protein>
<evidence type="ECO:0000313" key="2">
    <source>
        <dbReference type="EMBL" id="OGG24277.1"/>
    </source>
</evidence>
<name>A0A1F6AJ19_9BACT</name>
<keyword evidence="1" id="KW-1133">Transmembrane helix</keyword>
<sequence>MILPKKASWALLTLYFIFDNVASYWAITRMGGRELNLVIAPLVETYPFLYFLCIPAQIIAIYLIALFLREVVVAMTRHWKFFDKTIIERIILASIAIYWPIANSSLNVMFIFGFRGQGYLWGTSTSIGITVALGYGLLSLYLFSRKK</sequence>
<dbReference type="Proteomes" id="UP000178759">
    <property type="component" value="Unassembled WGS sequence"/>
</dbReference>